<dbReference type="Gene3D" id="3.50.50.60">
    <property type="entry name" value="FAD/NAD(P)-binding domain"/>
    <property type="match status" value="2"/>
</dbReference>
<dbReference type="OrthoDB" id="9814556at2"/>
<dbReference type="RefSeq" id="WP_105957787.1">
    <property type="nucleotide sequence ID" value="NZ_PVNS01000002.1"/>
</dbReference>
<dbReference type="GO" id="GO:0016117">
    <property type="term" value="P:carotenoid biosynthetic process"/>
    <property type="evidence" value="ECO:0007669"/>
    <property type="project" value="UniProtKB-KW"/>
</dbReference>
<dbReference type="PANTHER" id="PTHR43734:SF1">
    <property type="entry name" value="PHYTOENE DESATURASE"/>
    <property type="match status" value="1"/>
</dbReference>
<dbReference type="InterPro" id="IPR002937">
    <property type="entry name" value="Amino_oxidase"/>
</dbReference>
<dbReference type="Pfam" id="PF01593">
    <property type="entry name" value="Amino_oxidase"/>
    <property type="match status" value="1"/>
</dbReference>
<dbReference type="PANTHER" id="PTHR43734">
    <property type="entry name" value="PHYTOENE DESATURASE"/>
    <property type="match status" value="1"/>
</dbReference>
<dbReference type="AlphaFoldDB" id="A0A2P6MKG7"/>
<dbReference type="Proteomes" id="UP000243650">
    <property type="component" value="Unassembled WGS sequence"/>
</dbReference>
<keyword evidence="8" id="KW-1185">Reference proteome</keyword>
<dbReference type="GO" id="GO:0016491">
    <property type="term" value="F:oxidoreductase activity"/>
    <property type="evidence" value="ECO:0007669"/>
    <property type="project" value="UniProtKB-KW"/>
</dbReference>
<evidence type="ECO:0000256" key="3">
    <source>
        <dbReference type="ARBA" id="ARBA00023002"/>
    </source>
</evidence>
<evidence type="ECO:0000256" key="5">
    <source>
        <dbReference type="RuleBase" id="RU362075"/>
    </source>
</evidence>
<sequence>MKTIICGAGLGGLVTALYELKAGNDVEVFEKDSRTGGRLRYRERDGHRIDEGPTIVLLPDMIKDILSELHLEKEIQLVRIDPLYPMHFKNGPSFLKWSDSFKQEQEIERHFPGESGGYKKYVREMNDSFLQGKQSFLDHSFADPKNFWTAGNVKTLLKLRAYQSVRKQSARYFRSTQLQEAFSLQSLYIGGSPSATPAMYSLVSYSEHAHGIWYVYGGYASLAEKLETAVRERGGTVHLNEGVEKVLTKEHSAYGVETETGAYYGDRVILNGDFPGAEKLLPEKKKRSYTPSSGCLLFYIGLNEKPACSYVHQFYMGGGLDSHMNAMFKNDTFADDPSFYVFHPGLIDDSLAPEGRFTLYVLVPVPDASKKTKDEYEEYADKIRENIYMQIDPDLKRKIIWEEQKTPFEAEQEGLFEGGSFGIAPTLLQSGVFRPQLKAAGWENVYAVGASVHPGGGVPIVMNGAKILNDILRREDNDAVAVKKDRTTGKI</sequence>
<evidence type="ECO:0000256" key="2">
    <source>
        <dbReference type="ARBA" id="ARBA00022746"/>
    </source>
</evidence>
<proteinExistence type="inferred from homology"/>
<organism evidence="7 8">
    <name type="scientific">Alkalicoccus urumqiensis</name>
    <name type="common">Bacillus urumqiensis</name>
    <dbReference type="NCBI Taxonomy" id="1548213"/>
    <lineage>
        <taxon>Bacteria</taxon>
        <taxon>Bacillati</taxon>
        <taxon>Bacillota</taxon>
        <taxon>Bacilli</taxon>
        <taxon>Bacillales</taxon>
        <taxon>Bacillaceae</taxon>
        <taxon>Alkalicoccus</taxon>
    </lineage>
</organism>
<dbReference type="InterPro" id="IPR014105">
    <property type="entry name" value="Carotenoid/retinoid_OxRdtase"/>
</dbReference>
<feature type="domain" description="Amine oxidase" evidence="6">
    <location>
        <begin position="10"/>
        <end position="458"/>
    </location>
</feature>
<evidence type="ECO:0000313" key="7">
    <source>
        <dbReference type="EMBL" id="PRO66751.1"/>
    </source>
</evidence>
<keyword evidence="3 5" id="KW-0560">Oxidoreductase</keyword>
<protein>
    <submittedName>
        <fullName evidence="7">Phytoene desaturase</fullName>
    </submittedName>
</protein>
<evidence type="ECO:0000256" key="4">
    <source>
        <dbReference type="ARBA" id="ARBA00038322"/>
    </source>
</evidence>
<evidence type="ECO:0000259" key="6">
    <source>
        <dbReference type="Pfam" id="PF01593"/>
    </source>
</evidence>
<dbReference type="InterPro" id="IPR036188">
    <property type="entry name" value="FAD/NAD-bd_sf"/>
</dbReference>
<accession>A0A2P6MKG7</accession>
<comment type="pathway">
    <text evidence="1 5">Carotenoid biosynthesis.</text>
</comment>
<comment type="caution">
    <text evidence="7">The sequence shown here is derived from an EMBL/GenBank/DDBJ whole genome shotgun (WGS) entry which is preliminary data.</text>
</comment>
<name>A0A2P6MKG7_ALKUR</name>
<gene>
    <name evidence="7" type="ORF">C6I21_02150</name>
</gene>
<dbReference type="EMBL" id="PVNS01000002">
    <property type="protein sequence ID" value="PRO66751.1"/>
    <property type="molecule type" value="Genomic_DNA"/>
</dbReference>
<dbReference type="SUPFAM" id="SSF51905">
    <property type="entry name" value="FAD/NAD(P)-binding domain"/>
    <property type="match status" value="1"/>
</dbReference>
<keyword evidence="2 5" id="KW-0125">Carotenoid biosynthesis</keyword>
<evidence type="ECO:0000256" key="1">
    <source>
        <dbReference type="ARBA" id="ARBA00004829"/>
    </source>
</evidence>
<reference evidence="7 8" key="1">
    <citation type="submission" date="2018-03" db="EMBL/GenBank/DDBJ databases">
        <title>Bacillus urumqiensis sp. nov., a moderately haloalkaliphilic bacterium isolated from a salt lake.</title>
        <authorList>
            <person name="Zhao B."/>
            <person name="Liao Z."/>
        </authorList>
    </citation>
    <scope>NUCLEOTIDE SEQUENCE [LARGE SCALE GENOMIC DNA]</scope>
    <source>
        <strain evidence="7 8">BZ-SZ-XJ18</strain>
    </source>
</reference>
<evidence type="ECO:0000313" key="8">
    <source>
        <dbReference type="Proteomes" id="UP000243650"/>
    </source>
</evidence>
<comment type="similarity">
    <text evidence="4">Belongs to the carotenoid/retinoid oxidoreductase family. CrtN subfamily.</text>
</comment>
<dbReference type="NCBIfam" id="TIGR02734">
    <property type="entry name" value="crtI_fam"/>
    <property type="match status" value="1"/>
</dbReference>